<evidence type="ECO:0000256" key="2">
    <source>
        <dbReference type="ARBA" id="ARBA00005975"/>
    </source>
</evidence>
<evidence type="ECO:0000313" key="10">
    <source>
        <dbReference type="Proteomes" id="UP000054771"/>
    </source>
</evidence>
<sequence>MSEKASYNPAVETPAPPSYQQNPSHTAPIAGQDAQQSRAGPNEAPEIQMQNFPQVHAPTSSQYEHPHQGFDPHNPSPQMYPPQPQSYSIEQSSRYPTAVALHALQRTSQVVDCPMCGRREMTRTEAVTGKTTHAWAAVLCFCACIGCIPYFAAMFKDVNHMCGSCGHLLATYHNSGHTVVHKTPEPK</sequence>
<name>A0A0U5CH87_ASPCI</name>
<keyword evidence="10" id="KW-1185">Reference proteome</keyword>
<evidence type="ECO:0000313" key="9">
    <source>
        <dbReference type="EMBL" id="CEL10025.1"/>
    </source>
</evidence>
<dbReference type="Pfam" id="PF10601">
    <property type="entry name" value="zf-LITAF-like"/>
    <property type="match status" value="1"/>
</dbReference>
<evidence type="ECO:0000256" key="4">
    <source>
        <dbReference type="ARBA" id="ARBA00022833"/>
    </source>
</evidence>
<protein>
    <recommendedName>
        <fullName evidence="8">LITAF domain-containing protein</fullName>
    </recommendedName>
</protein>
<proteinExistence type="inferred from homology"/>
<feature type="transmembrane region" description="Helical" evidence="7">
    <location>
        <begin position="134"/>
        <end position="153"/>
    </location>
</feature>
<dbReference type="Proteomes" id="UP000054771">
    <property type="component" value="Unassembled WGS sequence"/>
</dbReference>
<keyword evidence="3" id="KW-0479">Metal-binding</keyword>
<dbReference type="PROSITE" id="PS51837">
    <property type="entry name" value="LITAF"/>
    <property type="match status" value="1"/>
</dbReference>
<dbReference type="InterPro" id="IPR037519">
    <property type="entry name" value="LITAF_fam"/>
</dbReference>
<dbReference type="PANTHER" id="PTHR23292">
    <property type="entry name" value="LIPOPOLYSACCHARIDE-INDUCED TUMOR NECROSIS FACTOR-ALPHA FACTOR"/>
    <property type="match status" value="1"/>
</dbReference>
<comment type="subcellular location">
    <subcellularLocation>
        <location evidence="1">Membrane</location>
        <topology evidence="1">Peripheral membrane protein</topology>
    </subcellularLocation>
</comment>
<evidence type="ECO:0000256" key="3">
    <source>
        <dbReference type="ARBA" id="ARBA00022723"/>
    </source>
</evidence>
<evidence type="ECO:0000256" key="5">
    <source>
        <dbReference type="ARBA" id="ARBA00023136"/>
    </source>
</evidence>
<keyword evidence="5 7" id="KW-0472">Membrane</keyword>
<feature type="compositionally biased region" description="Polar residues" evidence="6">
    <location>
        <begin position="48"/>
        <end position="63"/>
    </location>
</feature>
<feature type="compositionally biased region" description="Pro residues" evidence="6">
    <location>
        <begin position="74"/>
        <end position="84"/>
    </location>
</feature>
<evidence type="ECO:0000259" key="8">
    <source>
        <dbReference type="PROSITE" id="PS51837"/>
    </source>
</evidence>
<evidence type="ECO:0000256" key="6">
    <source>
        <dbReference type="SAM" id="MobiDB-lite"/>
    </source>
</evidence>
<dbReference type="STRING" id="454130.A0A0U5CH87"/>
<dbReference type="GO" id="GO:0016020">
    <property type="term" value="C:membrane"/>
    <property type="evidence" value="ECO:0007669"/>
    <property type="project" value="UniProtKB-SubCell"/>
</dbReference>
<dbReference type="EMBL" id="CDMC01000016">
    <property type="protein sequence ID" value="CEL10025.1"/>
    <property type="molecule type" value="Genomic_DNA"/>
</dbReference>
<dbReference type="PANTHER" id="PTHR23292:SF6">
    <property type="entry name" value="FI16602P1-RELATED"/>
    <property type="match status" value="1"/>
</dbReference>
<keyword evidence="7" id="KW-0812">Transmembrane</keyword>
<accession>A0A0U5CH87</accession>
<dbReference type="GO" id="GO:0008270">
    <property type="term" value="F:zinc ion binding"/>
    <property type="evidence" value="ECO:0007669"/>
    <property type="project" value="TreeGrafter"/>
</dbReference>
<feature type="domain" description="LITAF" evidence="8">
    <location>
        <begin position="93"/>
        <end position="174"/>
    </location>
</feature>
<organism evidence="9 10">
    <name type="scientific">Aspergillus calidoustus</name>
    <dbReference type="NCBI Taxonomy" id="454130"/>
    <lineage>
        <taxon>Eukaryota</taxon>
        <taxon>Fungi</taxon>
        <taxon>Dikarya</taxon>
        <taxon>Ascomycota</taxon>
        <taxon>Pezizomycotina</taxon>
        <taxon>Eurotiomycetes</taxon>
        <taxon>Eurotiomycetidae</taxon>
        <taxon>Eurotiales</taxon>
        <taxon>Aspergillaceae</taxon>
        <taxon>Aspergillus</taxon>
        <taxon>Aspergillus subgen. Nidulantes</taxon>
    </lineage>
</organism>
<feature type="region of interest" description="Disordered" evidence="6">
    <location>
        <begin position="1"/>
        <end position="89"/>
    </location>
</feature>
<keyword evidence="7" id="KW-1133">Transmembrane helix</keyword>
<reference evidence="10" key="1">
    <citation type="journal article" date="2016" name="Genome Announc.">
        <title>Draft genome sequences of fungus Aspergillus calidoustus.</title>
        <authorList>
            <person name="Horn F."/>
            <person name="Linde J."/>
            <person name="Mattern D.J."/>
            <person name="Walther G."/>
            <person name="Guthke R."/>
            <person name="Scherlach K."/>
            <person name="Martin K."/>
            <person name="Brakhage A.A."/>
            <person name="Petzke L."/>
            <person name="Valiante V."/>
        </authorList>
    </citation>
    <scope>NUCLEOTIDE SEQUENCE [LARGE SCALE GENOMIC DNA]</scope>
    <source>
        <strain evidence="10">SF006504</strain>
    </source>
</reference>
<keyword evidence="4" id="KW-0862">Zinc</keyword>
<dbReference type="OrthoDB" id="5599753at2759"/>
<gene>
    <name evidence="9" type="ORF">ASPCAL13152</name>
</gene>
<evidence type="ECO:0000256" key="1">
    <source>
        <dbReference type="ARBA" id="ARBA00004170"/>
    </source>
</evidence>
<dbReference type="InterPro" id="IPR006629">
    <property type="entry name" value="LITAF"/>
</dbReference>
<evidence type="ECO:0000256" key="7">
    <source>
        <dbReference type="SAM" id="Phobius"/>
    </source>
</evidence>
<dbReference type="AlphaFoldDB" id="A0A0U5CH87"/>
<dbReference type="OMA" id="QRAMTNT"/>
<dbReference type="SMART" id="SM00714">
    <property type="entry name" value="LITAF"/>
    <property type="match status" value="1"/>
</dbReference>
<comment type="similarity">
    <text evidence="2">Belongs to the CDIP1/LITAF family.</text>
</comment>